<dbReference type="EMBL" id="VLNT01000014">
    <property type="protein sequence ID" value="TSD58388.1"/>
    <property type="molecule type" value="Genomic_DNA"/>
</dbReference>
<evidence type="ECO:0000313" key="5">
    <source>
        <dbReference type="Proteomes" id="UP000316988"/>
    </source>
</evidence>
<organism evidence="4 5">
    <name type="scientific">Aeromicrobium piscarium</name>
    <dbReference type="NCBI Taxonomy" id="2590901"/>
    <lineage>
        <taxon>Bacteria</taxon>
        <taxon>Bacillati</taxon>
        <taxon>Actinomycetota</taxon>
        <taxon>Actinomycetes</taxon>
        <taxon>Propionibacteriales</taxon>
        <taxon>Nocardioidaceae</taxon>
        <taxon>Aeromicrobium</taxon>
    </lineage>
</organism>
<dbReference type="InterPro" id="IPR017871">
    <property type="entry name" value="ABC_transporter-like_CS"/>
</dbReference>
<dbReference type="PROSITE" id="PS00211">
    <property type="entry name" value="ABC_TRANSPORTER_1"/>
    <property type="match status" value="1"/>
</dbReference>
<accession>A0A554RWB1</accession>
<sequence length="207" mass="22145">MADTVETRPVLVAEGITASIDDQPLVVPTDITVSAGECVALTGPNGSGKTTLLRLLAGRLVPSGGTVLLDDEPVDERSTHVRSALSVLIGVPALYPDLTLGDHVQLVHATWGSVGETDLERFGVGALRDRFVHELSSGQQQLFSLALVFARPSRVLVLDEPEQRLDADRKDLFAVAVEEALADGRSVVMACHDHDLVARLARRQVSL</sequence>
<reference evidence="4 5" key="1">
    <citation type="submission" date="2019-07" db="EMBL/GenBank/DDBJ databases">
        <authorList>
            <person name="Zhao L.H."/>
        </authorList>
    </citation>
    <scope>NUCLEOTIDE SEQUENCE [LARGE SCALE GENOMIC DNA]</scope>
    <source>
        <strain evidence="4 5">Co35</strain>
    </source>
</reference>
<dbReference type="Gene3D" id="3.40.50.300">
    <property type="entry name" value="P-loop containing nucleotide triphosphate hydrolases"/>
    <property type="match status" value="1"/>
</dbReference>
<dbReference type="OrthoDB" id="6198786at2"/>
<name>A0A554RWB1_9ACTN</name>
<evidence type="ECO:0000259" key="3">
    <source>
        <dbReference type="PROSITE" id="PS50893"/>
    </source>
</evidence>
<dbReference type="Pfam" id="PF00005">
    <property type="entry name" value="ABC_tran"/>
    <property type="match status" value="1"/>
</dbReference>
<dbReference type="PANTHER" id="PTHR43158:SF2">
    <property type="entry name" value="SKFA PEPTIDE EXPORT ATP-BINDING PROTEIN SKFE"/>
    <property type="match status" value="1"/>
</dbReference>
<feature type="domain" description="ABC transporter" evidence="3">
    <location>
        <begin position="11"/>
        <end position="207"/>
    </location>
</feature>
<dbReference type="Proteomes" id="UP000316988">
    <property type="component" value="Unassembled WGS sequence"/>
</dbReference>
<dbReference type="RefSeq" id="WP_143914249.1">
    <property type="nucleotide sequence ID" value="NZ_VLNT01000014.1"/>
</dbReference>
<evidence type="ECO:0000256" key="2">
    <source>
        <dbReference type="ARBA" id="ARBA00022840"/>
    </source>
</evidence>
<gene>
    <name evidence="4" type="ORF">FNM00_14405</name>
</gene>
<dbReference type="PANTHER" id="PTHR43158">
    <property type="entry name" value="SKFA PEPTIDE EXPORT ATP-BINDING PROTEIN SKFE"/>
    <property type="match status" value="1"/>
</dbReference>
<dbReference type="AlphaFoldDB" id="A0A554RWB1"/>
<dbReference type="SMART" id="SM00382">
    <property type="entry name" value="AAA"/>
    <property type="match status" value="1"/>
</dbReference>
<keyword evidence="5" id="KW-1185">Reference proteome</keyword>
<dbReference type="GO" id="GO:0005524">
    <property type="term" value="F:ATP binding"/>
    <property type="evidence" value="ECO:0007669"/>
    <property type="project" value="UniProtKB-KW"/>
</dbReference>
<protein>
    <submittedName>
        <fullName evidence="4">ABC transporter ATP-binding protein</fullName>
    </submittedName>
</protein>
<dbReference type="InterPro" id="IPR003593">
    <property type="entry name" value="AAA+_ATPase"/>
</dbReference>
<keyword evidence="2 4" id="KW-0067">ATP-binding</keyword>
<comment type="caution">
    <text evidence="4">The sequence shown here is derived from an EMBL/GenBank/DDBJ whole genome shotgun (WGS) entry which is preliminary data.</text>
</comment>
<dbReference type="SUPFAM" id="SSF52540">
    <property type="entry name" value="P-loop containing nucleoside triphosphate hydrolases"/>
    <property type="match status" value="1"/>
</dbReference>
<dbReference type="GO" id="GO:0016887">
    <property type="term" value="F:ATP hydrolysis activity"/>
    <property type="evidence" value="ECO:0007669"/>
    <property type="project" value="InterPro"/>
</dbReference>
<dbReference type="InterPro" id="IPR003439">
    <property type="entry name" value="ABC_transporter-like_ATP-bd"/>
</dbReference>
<dbReference type="PROSITE" id="PS50893">
    <property type="entry name" value="ABC_TRANSPORTER_2"/>
    <property type="match status" value="1"/>
</dbReference>
<proteinExistence type="predicted"/>
<dbReference type="InterPro" id="IPR027417">
    <property type="entry name" value="P-loop_NTPase"/>
</dbReference>
<keyword evidence="1" id="KW-0547">Nucleotide-binding</keyword>
<evidence type="ECO:0000256" key="1">
    <source>
        <dbReference type="ARBA" id="ARBA00022741"/>
    </source>
</evidence>
<evidence type="ECO:0000313" key="4">
    <source>
        <dbReference type="EMBL" id="TSD58388.1"/>
    </source>
</evidence>